<organism evidence="1 2">
    <name type="scientific">Teratosphaeria destructans</name>
    <dbReference type="NCBI Taxonomy" id="418781"/>
    <lineage>
        <taxon>Eukaryota</taxon>
        <taxon>Fungi</taxon>
        <taxon>Dikarya</taxon>
        <taxon>Ascomycota</taxon>
        <taxon>Pezizomycotina</taxon>
        <taxon>Dothideomycetes</taxon>
        <taxon>Dothideomycetidae</taxon>
        <taxon>Mycosphaerellales</taxon>
        <taxon>Teratosphaeriaceae</taxon>
        <taxon>Teratosphaeria</taxon>
    </lineage>
</organism>
<comment type="caution">
    <text evidence="1">The sequence shown here is derived from an EMBL/GenBank/DDBJ whole genome shotgun (WGS) entry which is preliminary data.</text>
</comment>
<dbReference type="AlphaFoldDB" id="A0A9W7W0L0"/>
<dbReference type="Proteomes" id="UP001138500">
    <property type="component" value="Unassembled WGS sequence"/>
</dbReference>
<proteinExistence type="predicted"/>
<reference evidence="1 2" key="1">
    <citation type="journal article" date="2018" name="IMA Fungus">
        <title>IMA Genome-F 10: Nine draft genome sequences of Claviceps purpurea s.lat., including C. arundinis, C. humidiphila, and C. cf. spartinae, pseudomolecules for the pitch canker pathogen Fusarium circinatum, draft genome of Davidsoniella eucalypti, Grosmannia galeiformis, Quambalaria eucalypti, and Teratosphaeria destructans.</title>
        <authorList>
            <person name="Wingfield B.D."/>
            <person name="Liu M."/>
            <person name="Nguyen H.D."/>
            <person name="Lane F.A."/>
            <person name="Morgan S.W."/>
            <person name="De Vos L."/>
            <person name="Wilken P.M."/>
            <person name="Duong T.A."/>
            <person name="Aylward J."/>
            <person name="Coetzee M.P."/>
            <person name="Dadej K."/>
            <person name="De Beer Z.W."/>
            <person name="Findlay W."/>
            <person name="Havenga M."/>
            <person name="Kolarik M."/>
            <person name="Menzies J.G."/>
            <person name="Naidoo K."/>
            <person name="Pochopski O."/>
            <person name="Shoukouhi P."/>
            <person name="Santana Q.C."/>
            <person name="Seifert K.A."/>
            <person name="Soal N."/>
            <person name="Steenkamp E.T."/>
            <person name="Tatham C.T."/>
            <person name="van der Nest M.A."/>
            <person name="Wingfield M.J."/>
        </authorList>
    </citation>
    <scope>NUCLEOTIDE SEQUENCE [LARGE SCALE GENOMIC DNA]</scope>
    <source>
        <strain evidence="1">CMW44962</strain>
    </source>
</reference>
<name>A0A9W7W0L0_9PEZI</name>
<accession>A0A9W7W0L0</accession>
<dbReference type="EMBL" id="RIBY02002089">
    <property type="protein sequence ID" value="KAH9825726.1"/>
    <property type="molecule type" value="Genomic_DNA"/>
</dbReference>
<sequence>MPSFHELTLSDRVKRAENAVKELDNYRSGRQEVDAQHLNDDVSGVRDELNDIKEGLAENLVYQGQFQRCVLALMDIEITDAMIGGGNGHASTAAVPAVLFTRVEISRHNRAVKNLLGLYERRLPSRRLQSTMSRKSRNR</sequence>
<protein>
    <submittedName>
        <fullName evidence="1">Uncharacterized protein</fullName>
    </submittedName>
</protein>
<keyword evidence="2" id="KW-1185">Reference proteome</keyword>
<evidence type="ECO:0000313" key="2">
    <source>
        <dbReference type="Proteomes" id="UP001138500"/>
    </source>
</evidence>
<evidence type="ECO:0000313" key="1">
    <source>
        <dbReference type="EMBL" id="KAH9825726.1"/>
    </source>
</evidence>
<gene>
    <name evidence="1" type="ORF">Tdes44962_MAKER00656</name>
</gene>
<reference evidence="1 2" key="2">
    <citation type="journal article" date="2021" name="Curr. Genet.">
        <title>Genetic response to nitrogen starvation in the aggressive Eucalyptus foliar pathogen Teratosphaeria destructans.</title>
        <authorList>
            <person name="Havenga M."/>
            <person name="Wingfield B.D."/>
            <person name="Wingfield M.J."/>
            <person name="Dreyer L.L."/>
            <person name="Roets F."/>
            <person name="Aylward J."/>
        </authorList>
    </citation>
    <scope>NUCLEOTIDE SEQUENCE [LARGE SCALE GENOMIC DNA]</scope>
    <source>
        <strain evidence="1">CMW44962</strain>
    </source>
</reference>